<dbReference type="EMBL" id="CP016761">
    <property type="protein sequence ID" value="ANX12383.1"/>
    <property type="molecule type" value="Genomic_DNA"/>
</dbReference>
<dbReference type="Gene3D" id="3.30.870.10">
    <property type="entry name" value="Endonuclease Chain A"/>
    <property type="match status" value="2"/>
</dbReference>
<feature type="transmembrane region" description="Helical" evidence="1">
    <location>
        <begin position="30"/>
        <end position="48"/>
    </location>
</feature>
<dbReference type="STRING" id="255247.ABE41_010205"/>
<dbReference type="CDD" id="cd09110">
    <property type="entry name" value="PLDc_CLS_1"/>
    <property type="match status" value="1"/>
</dbReference>
<dbReference type="GO" id="GO:0030572">
    <property type="term" value="F:phosphatidyltransferase activity"/>
    <property type="evidence" value="ECO:0007669"/>
    <property type="project" value="UniProtKB-ARBA"/>
</dbReference>
<organism evidence="3 4">
    <name type="scientific">Fictibacillus arsenicus</name>
    <dbReference type="NCBI Taxonomy" id="255247"/>
    <lineage>
        <taxon>Bacteria</taxon>
        <taxon>Bacillati</taxon>
        <taxon>Bacillota</taxon>
        <taxon>Bacilli</taxon>
        <taxon>Bacillales</taxon>
        <taxon>Fictibacillaceae</taxon>
        <taxon>Fictibacillus</taxon>
    </lineage>
</organism>
<sequence>MEWIFYLFLLNTFFMLFIAIWEVRRPAKALNWITITLILPTIGFWLYLSTSNPKRIHRKRLTSSHNESDKLPDTYSHSALVIADALRNFTVHGLRVGEVQVFNNGIAKYEQLIESLQKAQKTIDLEYYIYRNDQIGNRITELLFEKAANGVRIRFIRDGWGSKKFPHHIILQMMEAGIECRTIFPLRFPWIMSNWNYRDHCKIVTIDGKESFTGGMNVGYEYTGLKPDVGFWRDTHLQIIGEAAGDLQTIFEVHWNIALPEKIKSKTKSKISKKTTKFPKYKSQEVDRTGSVSHSGWLTEWGSELTAKDKFPEKGKLQKAYIHTLEGNPGVPTPVIRQAYFICITQAVKTIDITTPYFVPETDIIMALKTAVARGVRVRLLVPHHIDQKIVGLASRTYYGELLEAGVHIYQYDKGMLHAKVMIIDEEIAEVGAANYDMRSFRLNYEVCEILYSADVTRELTQQFEQDLTDSVPLRIEDLLQRSLTERIIEQGARLLSPLL</sequence>
<feature type="transmembrane region" description="Helical" evidence="1">
    <location>
        <begin position="6"/>
        <end position="23"/>
    </location>
</feature>
<keyword evidence="1" id="KW-0812">Transmembrane</keyword>
<evidence type="ECO:0000259" key="2">
    <source>
        <dbReference type="PROSITE" id="PS50035"/>
    </source>
</evidence>
<proteinExistence type="predicted"/>
<evidence type="ECO:0000256" key="1">
    <source>
        <dbReference type="SAM" id="Phobius"/>
    </source>
</evidence>
<dbReference type="GO" id="GO:0032049">
    <property type="term" value="P:cardiolipin biosynthetic process"/>
    <property type="evidence" value="ECO:0007669"/>
    <property type="project" value="UniProtKB-ARBA"/>
</dbReference>
<reference evidence="3 4" key="1">
    <citation type="submission" date="2016-08" db="EMBL/GenBank/DDBJ databases">
        <title>Complete genome sequence of Fictibacillus arsenicus G25-54, a strain with toxicity to nematodes and a potential arsenic-resistance activity.</title>
        <authorList>
            <person name="Zheng Z."/>
        </authorList>
    </citation>
    <scope>NUCLEOTIDE SEQUENCE [LARGE SCALE GENOMIC DNA]</scope>
    <source>
        <strain evidence="3 4">G25-54</strain>
    </source>
</reference>
<dbReference type="SMART" id="SM00155">
    <property type="entry name" value="PLDc"/>
    <property type="match status" value="2"/>
</dbReference>
<evidence type="ECO:0000313" key="4">
    <source>
        <dbReference type="Proteomes" id="UP000077412"/>
    </source>
</evidence>
<dbReference type="AlphaFoldDB" id="A0A1B1Z4G3"/>
<name>A0A1B1Z4G3_9BACL</name>
<dbReference type="PROSITE" id="PS50035">
    <property type="entry name" value="PLD"/>
    <property type="match status" value="2"/>
</dbReference>
<gene>
    <name evidence="3" type="ORF">ABE41_010205</name>
</gene>
<keyword evidence="1" id="KW-1133">Transmembrane helix</keyword>
<dbReference type="PANTHER" id="PTHR21248">
    <property type="entry name" value="CARDIOLIPIN SYNTHASE"/>
    <property type="match status" value="1"/>
</dbReference>
<dbReference type="Pfam" id="PF13091">
    <property type="entry name" value="PLDc_2"/>
    <property type="match status" value="2"/>
</dbReference>
<keyword evidence="4" id="KW-1185">Reference proteome</keyword>
<dbReference type="Proteomes" id="UP000077412">
    <property type="component" value="Chromosome"/>
</dbReference>
<dbReference type="OrthoDB" id="9762009at2"/>
<accession>A0A1B1Z4G3</accession>
<dbReference type="CDD" id="cd09112">
    <property type="entry name" value="PLDc_CLS_2"/>
    <property type="match status" value="1"/>
</dbReference>
<protein>
    <submittedName>
        <fullName evidence="3">Cardiolipin synthase</fullName>
    </submittedName>
</protein>
<dbReference type="InterPro" id="IPR025202">
    <property type="entry name" value="PLD-like_dom"/>
</dbReference>
<feature type="domain" description="PLD phosphodiesterase" evidence="2">
    <location>
        <begin position="195"/>
        <end position="222"/>
    </location>
</feature>
<dbReference type="SUPFAM" id="SSF56024">
    <property type="entry name" value="Phospholipase D/nuclease"/>
    <property type="match status" value="2"/>
</dbReference>
<evidence type="ECO:0000313" key="3">
    <source>
        <dbReference type="EMBL" id="ANX12383.1"/>
    </source>
</evidence>
<feature type="domain" description="PLD phosphodiesterase" evidence="2">
    <location>
        <begin position="413"/>
        <end position="440"/>
    </location>
</feature>
<dbReference type="PANTHER" id="PTHR21248:SF22">
    <property type="entry name" value="PHOSPHOLIPASE D"/>
    <property type="match status" value="1"/>
</dbReference>
<dbReference type="InterPro" id="IPR001736">
    <property type="entry name" value="PLipase_D/transphosphatidylase"/>
</dbReference>
<keyword evidence="1" id="KW-0472">Membrane</keyword>
<dbReference type="RefSeq" id="WP_066294772.1">
    <property type="nucleotide sequence ID" value="NZ_CP016761.1"/>
</dbReference>
<dbReference type="KEGG" id="far:ABE41_010205"/>